<dbReference type="GO" id="GO:0009507">
    <property type="term" value="C:chloroplast"/>
    <property type="evidence" value="ECO:0007669"/>
    <property type="project" value="TreeGrafter"/>
</dbReference>
<dbReference type="RefSeq" id="XP_026657049.2">
    <property type="nucleotide sequence ID" value="XM_026801248.2"/>
</dbReference>
<gene>
    <name evidence="3" type="primary">LOC103697460</name>
</gene>
<evidence type="ECO:0000313" key="3">
    <source>
        <dbReference type="RefSeq" id="XP_026657049.2"/>
    </source>
</evidence>
<evidence type="ECO:0000313" key="2">
    <source>
        <dbReference type="Proteomes" id="UP000228380"/>
    </source>
</evidence>
<dbReference type="AlphaFoldDB" id="A0A8B8J0F0"/>
<feature type="signal peptide" evidence="1">
    <location>
        <begin position="1"/>
        <end position="18"/>
    </location>
</feature>
<feature type="chain" id="PRO_5034054847" evidence="1">
    <location>
        <begin position="19"/>
        <end position="215"/>
    </location>
</feature>
<name>A0A8B8J0F0_PHODC</name>
<protein>
    <submittedName>
        <fullName evidence="3">Uncharacterized protein LOC103697460 isoform X2</fullName>
    </submittedName>
</protein>
<organism evidence="2 3">
    <name type="scientific">Phoenix dactylifera</name>
    <name type="common">Date palm</name>
    <dbReference type="NCBI Taxonomy" id="42345"/>
    <lineage>
        <taxon>Eukaryota</taxon>
        <taxon>Viridiplantae</taxon>
        <taxon>Streptophyta</taxon>
        <taxon>Embryophyta</taxon>
        <taxon>Tracheophyta</taxon>
        <taxon>Spermatophyta</taxon>
        <taxon>Magnoliopsida</taxon>
        <taxon>Liliopsida</taxon>
        <taxon>Arecaceae</taxon>
        <taxon>Coryphoideae</taxon>
        <taxon>Phoeniceae</taxon>
        <taxon>Phoenix</taxon>
    </lineage>
</organism>
<reference evidence="2" key="1">
    <citation type="journal article" date="2019" name="Nat. Commun.">
        <title>Genome-wide association mapping of date palm fruit traits.</title>
        <authorList>
            <person name="Hazzouri K.M."/>
            <person name="Gros-Balthazard M."/>
            <person name="Flowers J.M."/>
            <person name="Copetti D."/>
            <person name="Lemansour A."/>
            <person name="Lebrun M."/>
            <person name="Masmoudi K."/>
            <person name="Ferrand S."/>
            <person name="Dhar M.I."/>
            <person name="Fresquez Z.A."/>
            <person name="Rosas U."/>
            <person name="Zhang J."/>
            <person name="Talag J."/>
            <person name="Lee S."/>
            <person name="Kudrna D."/>
            <person name="Powell R.F."/>
            <person name="Leitch I.J."/>
            <person name="Krueger R.R."/>
            <person name="Wing R.A."/>
            <person name="Amiri K.M.A."/>
            <person name="Purugganan M.D."/>
        </authorList>
    </citation>
    <scope>NUCLEOTIDE SEQUENCE [LARGE SCALE GENOMIC DNA]</scope>
    <source>
        <strain evidence="2">cv. Khalas</strain>
    </source>
</reference>
<reference evidence="3" key="2">
    <citation type="submission" date="2025-08" db="UniProtKB">
        <authorList>
            <consortium name="RefSeq"/>
        </authorList>
    </citation>
    <scope>IDENTIFICATION</scope>
    <source>
        <tissue evidence="3">Young leaves</tissue>
    </source>
</reference>
<accession>A0A8B8J0F0</accession>
<dbReference type="Proteomes" id="UP000228380">
    <property type="component" value="Chromosome 4"/>
</dbReference>
<evidence type="ECO:0000256" key="1">
    <source>
        <dbReference type="SAM" id="SignalP"/>
    </source>
</evidence>
<dbReference type="InterPro" id="IPR051265">
    <property type="entry name" value="HIBADH-related_NP60_sf"/>
</dbReference>
<sequence>MLFVRTLVDFFCSCLLRAREVEEVGAGEFGGAIGGEGGERERRELTVGKWVKVLLDHSRLLFSSSLLVSTQSNLRRSFLASPSSFCPTISFSNCCSTFPTTVPSQLPDEATKDVILLLGIDQKASVITSSTLAESDASFYETVAPFLDIMGKSRFYLGEVGNGAALKLVFNMIMGRRFASPRESWTGPQYSCRGRLKSSAENCASFFSLFSKFLT</sequence>
<dbReference type="PANTHER" id="PTHR43580">
    <property type="entry name" value="OXIDOREDUCTASE GLYR1-RELATED"/>
    <property type="match status" value="1"/>
</dbReference>
<keyword evidence="2" id="KW-1185">Reference proteome</keyword>
<proteinExistence type="predicted"/>
<dbReference type="PANTHER" id="PTHR43580:SF2">
    <property type="entry name" value="CYTOKINE-LIKE NUCLEAR FACTOR N-PAC"/>
    <property type="match status" value="1"/>
</dbReference>
<dbReference type="GeneID" id="103697460"/>
<keyword evidence="1" id="KW-0732">Signal</keyword>